<dbReference type="InterPro" id="IPR011712">
    <property type="entry name" value="Sig_transdc_His_kin_sub3_dim/P"/>
</dbReference>
<feature type="transmembrane region" description="Helical" evidence="10">
    <location>
        <begin position="121"/>
        <end position="138"/>
    </location>
</feature>
<gene>
    <name evidence="14" type="ORF">LXN57_39650</name>
</gene>
<feature type="transmembrane region" description="Helical" evidence="10">
    <location>
        <begin position="98"/>
        <end position="114"/>
    </location>
</feature>
<dbReference type="PANTHER" id="PTHR24421:SF10">
    <property type="entry name" value="NITRATE_NITRITE SENSOR PROTEIN NARQ"/>
    <property type="match status" value="1"/>
</dbReference>
<evidence type="ECO:0000256" key="10">
    <source>
        <dbReference type="SAM" id="Phobius"/>
    </source>
</evidence>
<feature type="compositionally biased region" description="Low complexity" evidence="9">
    <location>
        <begin position="344"/>
        <end position="358"/>
    </location>
</feature>
<evidence type="ECO:0000256" key="3">
    <source>
        <dbReference type="ARBA" id="ARBA00022553"/>
    </source>
</evidence>
<protein>
    <recommendedName>
        <fullName evidence="2">histidine kinase</fullName>
        <ecNumber evidence="2">2.7.13.3</ecNumber>
    </recommendedName>
</protein>
<feature type="domain" description="DUF7134" evidence="13">
    <location>
        <begin position="11"/>
        <end position="167"/>
    </location>
</feature>
<feature type="domain" description="Histidine kinase/HSP90-like ATPase" evidence="11">
    <location>
        <begin position="296"/>
        <end position="384"/>
    </location>
</feature>
<dbReference type="EC" id="2.7.13.3" evidence="2"/>
<evidence type="ECO:0000256" key="4">
    <source>
        <dbReference type="ARBA" id="ARBA00022679"/>
    </source>
</evidence>
<keyword evidence="4" id="KW-0808">Transferase</keyword>
<keyword evidence="5" id="KW-0547">Nucleotide-binding</keyword>
<feature type="transmembrane region" description="Helical" evidence="10">
    <location>
        <begin position="52"/>
        <end position="68"/>
    </location>
</feature>
<dbReference type="InterPro" id="IPR003594">
    <property type="entry name" value="HATPase_dom"/>
</dbReference>
<sequence length="390" mass="40779">MTAATPSLLLRRLSRGQLIAIDGLLAAATVLVCWYAATETPIGPQAGWSEPGWASFLVGLAVGLPVAVRRLWPVAAAAAVLGLVALAVGSGAVPFYAGPAPVVALGLVLYSVGLQVRRRHSVPVVLAAAVVVAAVFGATSRDVMGTALITWVAAACWATGRVVRERRAHAAARAEQATVLAVEQERLRIARELHDIVAHSMSMIAVKATIADHVGDEHPHEMREALRVIAATSRETLGEIRRALGVVRAEAAMKPMPRLADLDDLVEAARSTGLTVDFDSRAETARSADLPDDVALSVYRVVQEALTNVVRHSGATRCQVEIVAGDGHVGVRVTDDGSRHGEGESAASRSAAGHGLAGMRERAAQFGGELNAGPRPDGGWVVATTMRYAA</sequence>
<dbReference type="Pfam" id="PF07730">
    <property type="entry name" value="HisKA_3"/>
    <property type="match status" value="1"/>
</dbReference>
<dbReference type="Gene3D" id="1.20.5.1930">
    <property type="match status" value="1"/>
</dbReference>
<dbReference type="Gene3D" id="3.30.565.10">
    <property type="entry name" value="Histidine kinase-like ATPase, C-terminal domain"/>
    <property type="match status" value="1"/>
</dbReference>
<dbReference type="InterPro" id="IPR055558">
    <property type="entry name" value="DUF7134"/>
</dbReference>
<feature type="domain" description="Signal transduction histidine kinase subgroup 3 dimerisation and phosphoacceptor" evidence="12">
    <location>
        <begin position="185"/>
        <end position="250"/>
    </location>
</feature>
<name>A0ABT0YCA7_9ACTN</name>
<accession>A0ABT0YCA7</accession>
<feature type="compositionally biased region" description="Basic and acidic residues" evidence="9">
    <location>
        <begin position="334"/>
        <end position="343"/>
    </location>
</feature>
<dbReference type="GO" id="GO:0016301">
    <property type="term" value="F:kinase activity"/>
    <property type="evidence" value="ECO:0007669"/>
    <property type="project" value="UniProtKB-KW"/>
</dbReference>
<dbReference type="CDD" id="cd16917">
    <property type="entry name" value="HATPase_UhpB-NarQ-NarX-like"/>
    <property type="match status" value="1"/>
</dbReference>
<dbReference type="EMBL" id="JAMQOL010000063">
    <property type="protein sequence ID" value="MCM4083681.1"/>
    <property type="molecule type" value="Genomic_DNA"/>
</dbReference>
<keyword evidence="10" id="KW-1133">Transmembrane helix</keyword>
<evidence type="ECO:0000256" key="2">
    <source>
        <dbReference type="ARBA" id="ARBA00012438"/>
    </source>
</evidence>
<feature type="transmembrane region" description="Helical" evidence="10">
    <location>
        <begin position="75"/>
        <end position="92"/>
    </location>
</feature>
<evidence type="ECO:0000256" key="7">
    <source>
        <dbReference type="ARBA" id="ARBA00022840"/>
    </source>
</evidence>
<keyword evidence="3" id="KW-0597">Phosphoprotein</keyword>
<comment type="caution">
    <text evidence="14">The sequence shown here is derived from an EMBL/GenBank/DDBJ whole genome shotgun (WGS) entry which is preliminary data.</text>
</comment>
<evidence type="ECO:0000256" key="9">
    <source>
        <dbReference type="SAM" id="MobiDB-lite"/>
    </source>
</evidence>
<feature type="transmembrane region" description="Helical" evidence="10">
    <location>
        <begin position="18"/>
        <end position="37"/>
    </location>
</feature>
<dbReference type="Pfam" id="PF02518">
    <property type="entry name" value="HATPase_c"/>
    <property type="match status" value="1"/>
</dbReference>
<dbReference type="InterPro" id="IPR050482">
    <property type="entry name" value="Sensor_HK_TwoCompSys"/>
</dbReference>
<keyword evidence="7" id="KW-0067">ATP-binding</keyword>
<keyword evidence="10" id="KW-0812">Transmembrane</keyword>
<organism evidence="14 15">
    <name type="scientific">Paractinoplanes hotanensis</name>
    <dbReference type="NCBI Taxonomy" id="2906497"/>
    <lineage>
        <taxon>Bacteria</taxon>
        <taxon>Bacillati</taxon>
        <taxon>Actinomycetota</taxon>
        <taxon>Actinomycetes</taxon>
        <taxon>Micromonosporales</taxon>
        <taxon>Micromonosporaceae</taxon>
        <taxon>Paractinoplanes</taxon>
    </lineage>
</organism>
<keyword evidence="15" id="KW-1185">Reference proteome</keyword>
<keyword evidence="8" id="KW-0902">Two-component regulatory system</keyword>
<evidence type="ECO:0000256" key="5">
    <source>
        <dbReference type="ARBA" id="ARBA00022741"/>
    </source>
</evidence>
<dbReference type="RefSeq" id="WP_251803387.1">
    <property type="nucleotide sequence ID" value="NZ_JAMQOL010000063.1"/>
</dbReference>
<proteinExistence type="predicted"/>
<feature type="region of interest" description="Disordered" evidence="9">
    <location>
        <begin position="334"/>
        <end position="358"/>
    </location>
</feature>
<dbReference type="Pfam" id="PF23539">
    <property type="entry name" value="DUF7134"/>
    <property type="match status" value="1"/>
</dbReference>
<comment type="catalytic activity">
    <reaction evidence="1">
        <text>ATP + protein L-histidine = ADP + protein N-phospho-L-histidine.</text>
        <dbReference type="EC" id="2.7.13.3"/>
    </reaction>
</comment>
<evidence type="ECO:0000313" key="14">
    <source>
        <dbReference type="EMBL" id="MCM4083681.1"/>
    </source>
</evidence>
<evidence type="ECO:0000259" key="12">
    <source>
        <dbReference type="Pfam" id="PF07730"/>
    </source>
</evidence>
<dbReference type="Proteomes" id="UP001523216">
    <property type="component" value="Unassembled WGS sequence"/>
</dbReference>
<dbReference type="PANTHER" id="PTHR24421">
    <property type="entry name" value="NITRATE/NITRITE SENSOR PROTEIN NARX-RELATED"/>
    <property type="match status" value="1"/>
</dbReference>
<evidence type="ECO:0000313" key="15">
    <source>
        <dbReference type="Proteomes" id="UP001523216"/>
    </source>
</evidence>
<evidence type="ECO:0000259" key="13">
    <source>
        <dbReference type="Pfam" id="PF23539"/>
    </source>
</evidence>
<evidence type="ECO:0000256" key="1">
    <source>
        <dbReference type="ARBA" id="ARBA00000085"/>
    </source>
</evidence>
<evidence type="ECO:0000256" key="8">
    <source>
        <dbReference type="ARBA" id="ARBA00023012"/>
    </source>
</evidence>
<dbReference type="InterPro" id="IPR036890">
    <property type="entry name" value="HATPase_C_sf"/>
</dbReference>
<evidence type="ECO:0000259" key="11">
    <source>
        <dbReference type="Pfam" id="PF02518"/>
    </source>
</evidence>
<feature type="transmembrane region" description="Helical" evidence="10">
    <location>
        <begin position="144"/>
        <end position="163"/>
    </location>
</feature>
<keyword evidence="6 14" id="KW-0418">Kinase</keyword>
<reference evidence="14 15" key="1">
    <citation type="submission" date="2022-06" db="EMBL/GenBank/DDBJ databases">
        <title>Actinoplanes abujensis sp. nov., isolated from Nigerian arid soil.</title>
        <authorList>
            <person name="Ding P."/>
        </authorList>
    </citation>
    <scope>NUCLEOTIDE SEQUENCE [LARGE SCALE GENOMIC DNA]</scope>
    <source>
        <strain evidence="15">TRM88002</strain>
    </source>
</reference>
<keyword evidence="10" id="KW-0472">Membrane</keyword>
<dbReference type="SUPFAM" id="SSF55874">
    <property type="entry name" value="ATPase domain of HSP90 chaperone/DNA topoisomerase II/histidine kinase"/>
    <property type="match status" value="1"/>
</dbReference>
<evidence type="ECO:0000256" key="6">
    <source>
        <dbReference type="ARBA" id="ARBA00022777"/>
    </source>
</evidence>